<keyword evidence="3 8" id="KW-0813">Transport</keyword>
<dbReference type="InterPro" id="IPR003784">
    <property type="entry name" value="BioY"/>
</dbReference>
<comment type="caution">
    <text evidence="10">The sequence shown here is derived from an EMBL/GenBank/DDBJ whole genome shotgun (WGS) entry which is preliminary data.</text>
</comment>
<dbReference type="PIRSF" id="PIRSF016661">
    <property type="entry name" value="BioY"/>
    <property type="match status" value="1"/>
</dbReference>
<evidence type="ECO:0000256" key="7">
    <source>
        <dbReference type="ARBA" id="ARBA00023136"/>
    </source>
</evidence>
<dbReference type="EMBL" id="JBHLXE010000103">
    <property type="protein sequence ID" value="MFC0180496.1"/>
    <property type="molecule type" value="Genomic_DNA"/>
</dbReference>
<feature type="transmembrane region" description="Helical" evidence="9">
    <location>
        <begin position="53"/>
        <end position="72"/>
    </location>
</feature>
<keyword evidence="6 9" id="KW-1133">Transmembrane helix</keyword>
<keyword evidence="11" id="KW-1185">Reference proteome</keyword>
<feature type="transmembrane region" description="Helical" evidence="9">
    <location>
        <begin position="112"/>
        <end position="135"/>
    </location>
</feature>
<accession>A0ABV6CE07</accession>
<dbReference type="Gene3D" id="1.10.1760.20">
    <property type="match status" value="1"/>
</dbReference>
<sequence>MSTKDLVYIALFAALMAAFGVFPPIIFPIIAVPITLQSLGPMLAGALLGAKKGALAMILFCVLVAIGFPLLSGGKGGLAPFVGPTAGFIYGWIIAAFIIGFFYQKSFCQQNLVAELSVMILGGIVVVYGFGVIWLSIVGNITLSNALMSMLVFLPLDFIKVFIAIFVVRNLKKIGMF</sequence>
<evidence type="ECO:0000256" key="9">
    <source>
        <dbReference type="SAM" id="Phobius"/>
    </source>
</evidence>
<feature type="transmembrane region" description="Helical" evidence="9">
    <location>
        <begin position="78"/>
        <end position="103"/>
    </location>
</feature>
<evidence type="ECO:0000256" key="4">
    <source>
        <dbReference type="ARBA" id="ARBA00022475"/>
    </source>
</evidence>
<gene>
    <name evidence="10" type="ORF">ACFFIT_10465</name>
</gene>
<keyword evidence="4 8" id="KW-1003">Cell membrane</keyword>
<evidence type="ECO:0000256" key="3">
    <source>
        <dbReference type="ARBA" id="ARBA00022448"/>
    </source>
</evidence>
<dbReference type="PANTHER" id="PTHR34295:SF4">
    <property type="entry name" value="BIOTIN TRANSPORTER BIOY-RELATED"/>
    <property type="match status" value="1"/>
</dbReference>
<evidence type="ECO:0000256" key="1">
    <source>
        <dbReference type="ARBA" id="ARBA00004651"/>
    </source>
</evidence>
<proteinExistence type="inferred from homology"/>
<dbReference type="Proteomes" id="UP001589758">
    <property type="component" value="Unassembled WGS sequence"/>
</dbReference>
<dbReference type="RefSeq" id="WP_385877615.1">
    <property type="nucleotide sequence ID" value="NZ_JBHLXE010000103.1"/>
</dbReference>
<feature type="transmembrane region" description="Helical" evidence="9">
    <location>
        <begin position="6"/>
        <end position="32"/>
    </location>
</feature>
<dbReference type="PANTHER" id="PTHR34295">
    <property type="entry name" value="BIOTIN TRANSPORTER BIOY"/>
    <property type="match status" value="1"/>
</dbReference>
<name>A0ABV6CE07_9GAMM</name>
<dbReference type="Pfam" id="PF02632">
    <property type="entry name" value="BioY"/>
    <property type="match status" value="1"/>
</dbReference>
<comment type="similarity">
    <text evidence="2 8">Belongs to the BioY family.</text>
</comment>
<organism evidence="10 11">
    <name type="scientific">Thorsellia kenyensis</name>
    <dbReference type="NCBI Taxonomy" id="1549888"/>
    <lineage>
        <taxon>Bacteria</taxon>
        <taxon>Pseudomonadati</taxon>
        <taxon>Pseudomonadota</taxon>
        <taxon>Gammaproteobacteria</taxon>
        <taxon>Enterobacterales</taxon>
        <taxon>Thorselliaceae</taxon>
        <taxon>Thorsellia</taxon>
    </lineage>
</organism>
<protein>
    <recommendedName>
        <fullName evidence="8">Biotin transporter</fullName>
    </recommendedName>
</protein>
<reference evidence="10 11" key="1">
    <citation type="submission" date="2024-09" db="EMBL/GenBank/DDBJ databases">
        <authorList>
            <person name="Sun Q."/>
            <person name="Mori K."/>
        </authorList>
    </citation>
    <scope>NUCLEOTIDE SEQUENCE [LARGE SCALE GENOMIC DNA]</scope>
    <source>
        <strain evidence="10 11">CCM 8545</strain>
    </source>
</reference>
<keyword evidence="7 8" id="KW-0472">Membrane</keyword>
<keyword evidence="5 9" id="KW-0812">Transmembrane</keyword>
<evidence type="ECO:0000256" key="6">
    <source>
        <dbReference type="ARBA" id="ARBA00022989"/>
    </source>
</evidence>
<evidence type="ECO:0000313" key="11">
    <source>
        <dbReference type="Proteomes" id="UP001589758"/>
    </source>
</evidence>
<comment type="subcellular location">
    <subcellularLocation>
        <location evidence="1 8">Cell membrane</location>
        <topology evidence="1 8">Multi-pass membrane protein</topology>
    </subcellularLocation>
</comment>
<feature type="transmembrane region" description="Helical" evidence="9">
    <location>
        <begin position="147"/>
        <end position="168"/>
    </location>
</feature>
<evidence type="ECO:0000256" key="5">
    <source>
        <dbReference type="ARBA" id="ARBA00022692"/>
    </source>
</evidence>
<evidence type="ECO:0000313" key="10">
    <source>
        <dbReference type="EMBL" id="MFC0180496.1"/>
    </source>
</evidence>
<evidence type="ECO:0000256" key="2">
    <source>
        <dbReference type="ARBA" id="ARBA00010692"/>
    </source>
</evidence>
<evidence type="ECO:0000256" key="8">
    <source>
        <dbReference type="PIRNR" id="PIRNR016661"/>
    </source>
</evidence>